<protein>
    <submittedName>
        <fullName evidence="2">Uncharacterized protein</fullName>
    </submittedName>
</protein>
<evidence type="ECO:0000313" key="2">
    <source>
        <dbReference type="EMBL" id="WTT17706.1"/>
    </source>
</evidence>
<accession>A0AAU2A1A6</accession>
<proteinExistence type="predicted"/>
<dbReference type="EMBL" id="CP108222">
    <property type="protein sequence ID" value="WTT17706.1"/>
    <property type="molecule type" value="Genomic_DNA"/>
</dbReference>
<feature type="region of interest" description="Disordered" evidence="1">
    <location>
        <begin position="34"/>
        <end position="59"/>
    </location>
</feature>
<name>A0AAU2A1A6_9ACTN</name>
<dbReference type="AlphaFoldDB" id="A0AAU2A1A6"/>
<gene>
    <name evidence="2" type="ORF">OHA22_20270</name>
</gene>
<reference evidence="2" key="1">
    <citation type="submission" date="2022-10" db="EMBL/GenBank/DDBJ databases">
        <title>The complete genomes of actinobacterial strains from the NBC collection.</title>
        <authorList>
            <person name="Joergensen T.S."/>
            <person name="Alvarez Arevalo M."/>
            <person name="Sterndorff E.B."/>
            <person name="Faurdal D."/>
            <person name="Vuksanovic O."/>
            <person name="Mourched A.-S."/>
            <person name="Charusanti P."/>
            <person name="Shaw S."/>
            <person name="Blin K."/>
            <person name="Weber T."/>
        </authorList>
    </citation>
    <scope>NUCLEOTIDE SEQUENCE</scope>
    <source>
        <strain evidence="2">NBC_00093</strain>
    </source>
</reference>
<sequence>MTALTEEDIAAARAQGDLSALLLMASGMSATAPKQRVKAQPVQVSRARPGAWPDGSTTPGLLPQVADYLSQLWPDRYRAVSTQEDQ</sequence>
<evidence type="ECO:0000256" key="1">
    <source>
        <dbReference type="SAM" id="MobiDB-lite"/>
    </source>
</evidence>
<organism evidence="2">
    <name type="scientific">Streptomyces sp. NBC_00093</name>
    <dbReference type="NCBI Taxonomy" id="2975649"/>
    <lineage>
        <taxon>Bacteria</taxon>
        <taxon>Bacillati</taxon>
        <taxon>Actinomycetota</taxon>
        <taxon>Actinomycetes</taxon>
        <taxon>Kitasatosporales</taxon>
        <taxon>Streptomycetaceae</taxon>
        <taxon>Streptomyces</taxon>
    </lineage>
</organism>